<dbReference type="Gene3D" id="1.10.640.10">
    <property type="entry name" value="Haem peroxidase domain superfamily, animal type"/>
    <property type="match status" value="1"/>
</dbReference>
<proteinExistence type="predicted"/>
<evidence type="ECO:0000256" key="3">
    <source>
        <dbReference type="ARBA" id="ARBA00023180"/>
    </source>
</evidence>
<gene>
    <name evidence="4" type="ORF">MAR_036651</name>
</gene>
<comment type="subcellular location">
    <subcellularLocation>
        <location evidence="1">Secreted</location>
    </subcellularLocation>
</comment>
<keyword evidence="3" id="KW-0325">Glycoprotein</keyword>
<sequence>MGIRPADAGFQITAARVPPPVGLVCPFIPPICDPAAKFRTIDGSCNNLANPLWGRSHTPFERLLDPIYDDGLNEPRAARVSGGPLPNPRLISREFHDSMSNPLAGSTRLLMEIGQFISHDTEFQALSKGFDDANLDCCVDPNKALPTPPLDCAVGVRQQLNQITHYLDGSAIYGSSDDETHDLRHHTGGLLRTSPNDLLPHTAATGTDCIESPPFTCFKAGDARVNEQPALISMHTVWMREHNRLARGLALLNPFWDNDRLFQEARRILGAELQHITYSEFLPEVLGSNVMASFGLNPLLDGYDPSVQPMVRSAFATAAYRFGHSLIRQRVFVHDGFAAVSDRLLKDEFLKPELVYTRGVGNICRGATRSHVESVDKSLTDQITNRLFERIPGFGGDLAAINIQRGRDYGIPGYQAYRRLCGLAGAFSHTPPVQAHLASIYNMSPEDIDLFPGGVSEIPVLGGKVGPTFACLIGRQFQSLKIGDRFYYENSGFNAFSLDQLHEIKKVTLASLFCANTDIGKIQPEALKHIQPGNPLVKCNSIPHLDLLPWCEPIHGGYSAWQWTICFGAWRIRYRICNNPLPNACGEPCPLQFEIQIEICPFRSPEFGRGYAGPPGVARISAEVFRLSKGKKYAIGSHTIHKAIKNALFY</sequence>
<accession>A0ABY7FN21</accession>
<keyword evidence="5" id="KW-1185">Reference proteome</keyword>
<reference evidence="4" key="1">
    <citation type="submission" date="2022-11" db="EMBL/GenBank/DDBJ databases">
        <title>Centuries of genome instability and evolution in soft-shell clam transmissible cancer (bioRxiv).</title>
        <authorList>
            <person name="Hart S.F.M."/>
            <person name="Yonemitsu M.A."/>
            <person name="Giersch R.M."/>
            <person name="Beal B.F."/>
            <person name="Arriagada G."/>
            <person name="Davis B.W."/>
            <person name="Ostrander E.A."/>
            <person name="Goff S.P."/>
            <person name="Metzger M.J."/>
        </authorList>
    </citation>
    <scope>NUCLEOTIDE SEQUENCE</scope>
    <source>
        <strain evidence="4">MELC-2E11</strain>
        <tissue evidence="4">Siphon/mantle</tissue>
    </source>
</reference>
<dbReference type="InterPro" id="IPR010255">
    <property type="entry name" value="Haem_peroxidase_sf"/>
</dbReference>
<protein>
    <submittedName>
        <fullName evidence="4">PXDN-like protein</fullName>
    </submittedName>
</protein>
<dbReference type="EMBL" id="CP111024">
    <property type="protein sequence ID" value="WAR22982.1"/>
    <property type="molecule type" value="Genomic_DNA"/>
</dbReference>
<dbReference type="CDD" id="cd09823">
    <property type="entry name" value="peroxinectin_like"/>
    <property type="match status" value="1"/>
</dbReference>
<dbReference type="PRINTS" id="PR00457">
    <property type="entry name" value="ANPEROXIDASE"/>
</dbReference>
<keyword evidence="2" id="KW-0964">Secreted</keyword>
<dbReference type="InterPro" id="IPR037120">
    <property type="entry name" value="Haem_peroxidase_sf_animal"/>
</dbReference>
<evidence type="ECO:0000256" key="2">
    <source>
        <dbReference type="ARBA" id="ARBA00022525"/>
    </source>
</evidence>
<dbReference type="InterPro" id="IPR019791">
    <property type="entry name" value="Haem_peroxidase_animal"/>
</dbReference>
<evidence type="ECO:0000313" key="4">
    <source>
        <dbReference type="EMBL" id="WAR22982.1"/>
    </source>
</evidence>
<dbReference type="PANTHER" id="PTHR11475:SF4">
    <property type="entry name" value="CHORION PEROXIDASE"/>
    <property type="match status" value="1"/>
</dbReference>
<dbReference type="Proteomes" id="UP001164746">
    <property type="component" value="Chromosome 13"/>
</dbReference>
<dbReference type="PROSITE" id="PS50292">
    <property type="entry name" value="PEROXIDASE_3"/>
    <property type="match status" value="1"/>
</dbReference>
<dbReference type="PANTHER" id="PTHR11475">
    <property type="entry name" value="OXIDASE/PEROXIDASE"/>
    <property type="match status" value="1"/>
</dbReference>
<dbReference type="Pfam" id="PF03098">
    <property type="entry name" value="An_peroxidase"/>
    <property type="match status" value="1"/>
</dbReference>
<organism evidence="4 5">
    <name type="scientific">Mya arenaria</name>
    <name type="common">Soft-shell clam</name>
    <dbReference type="NCBI Taxonomy" id="6604"/>
    <lineage>
        <taxon>Eukaryota</taxon>
        <taxon>Metazoa</taxon>
        <taxon>Spiralia</taxon>
        <taxon>Lophotrochozoa</taxon>
        <taxon>Mollusca</taxon>
        <taxon>Bivalvia</taxon>
        <taxon>Autobranchia</taxon>
        <taxon>Heteroconchia</taxon>
        <taxon>Euheterodonta</taxon>
        <taxon>Imparidentia</taxon>
        <taxon>Neoheterodontei</taxon>
        <taxon>Myida</taxon>
        <taxon>Myoidea</taxon>
        <taxon>Myidae</taxon>
        <taxon>Mya</taxon>
    </lineage>
</organism>
<name>A0ABY7FN21_MYAAR</name>
<evidence type="ECO:0000313" key="5">
    <source>
        <dbReference type="Proteomes" id="UP001164746"/>
    </source>
</evidence>
<evidence type="ECO:0000256" key="1">
    <source>
        <dbReference type="ARBA" id="ARBA00004613"/>
    </source>
</evidence>
<dbReference type="SUPFAM" id="SSF48113">
    <property type="entry name" value="Heme-dependent peroxidases"/>
    <property type="match status" value="1"/>
</dbReference>